<sequence>MPPLVPELTMVTLGGGVTPLAKPVDKTFWVLCIIKDFVAPELPRVKTFFNIKDELHALSIMSFAVEILSKSADEAVIKVLFGVVVCNNGLTPVKLNETPDVTVLRFMIFFETIALCKMLPVGKDLEETLTYCVGVPIRVALDVRVPKPMIVLAVP</sequence>
<name>A0A8S4SNT4_9NEOP</name>
<proteinExistence type="predicted"/>
<reference evidence="1" key="1">
    <citation type="submission" date="2022-03" db="EMBL/GenBank/DDBJ databases">
        <authorList>
            <person name="Lindestad O."/>
        </authorList>
    </citation>
    <scope>NUCLEOTIDE SEQUENCE</scope>
</reference>
<organism evidence="1 2">
    <name type="scientific">Pararge aegeria aegeria</name>
    <dbReference type="NCBI Taxonomy" id="348720"/>
    <lineage>
        <taxon>Eukaryota</taxon>
        <taxon>Metazoa</taxon>
        <taxon>Ecdysozoa</taxon>
        <taxon>Arthropoda</taxon>
        <taxon>Hexapoda</taxon>
        <taxon>Insecta</taxon>
        <taxon>Pterygota</taxon>
        <taxon>Neoptera</taxon>
        <taxon>Endopterygota</taxon>
        <taxon>Lepidoptera</taxon>
        <taxon>Glossata</taxon>
        <taxon>Ditrysia</taxon>
        <taxon>Papilionoidea</taxon>
        <taxon>Nymphalidae</taxon>
        <taxon>Satyrinae</taxon>
        <taxon>Satyrini</taxon>
        <taxon>Parargina</taxon>
        <taxon>Pararge</taxon>
    </lineage>
</organism>
<accession>A0A8S4SNT4</accession>
<dbReference type="EMBL" id="CAKXAJ010026482">
    <property type="protein sequence ID" value="CAH2268912.1"/>
    <property type="molecule type" value="Genomic_DNA"/>
</dbReference>
<evidence type="ECO:0000313" key="1">
    <source>
        <dbReference type="EMBL" id="CAH2268912.1"/>
    </source>
</evidence>
<dbReference type="OrthoDB" id="7331664at2759"/>
<keyword evidence="2" id="KW-1185">Reference proteome</keyword>
<gene>
    <name evidence="1" type="primary">jg21180</name>
    <name evidence="1" type="ORF">PAEG_LOCUS27214</name>
</gene>
<dbReference type="AlphaFoldDB" id="A0A8S4SNT4"/>
<dbReference type="Proteomes" id="UP000838756">
    <property type="component" value="Unassembled WGS sequence"/>
</dbReference>
<evidence type="ECO:0000313" key="2">
    <source>
        <dbReference type="Proteomes" id="UP000838756"/>
    </source>
</evidence>
<protein>
    <submittedName>
        <fullName evidence="1">Jg21180 protein</fullName>
    </submittedName>
</protein>
<comment type="caution">
    <text evidence="1">The sequence shown here is derived from an EMBL/GenBank/DDBJ whole genome shotgun (WGS) entry which is preliminary data.</text>
</comment>